<evidence type="ECO:0000313" key="2">
    <source>
        <dbReference type="Proteomes" id="UP000245207"/>
    </source>
</evidence>
<dbReference type="EMBL" id="PKPP01002301">
    <property type="protein sequence ID" value="PWA76216.1"/>
    <property type="molecule type" value="Genomic_DNA"/>
</dbReference>
<dbReference type="AlphaFoldDB" id="A0A2U1NRS0"/>
<proteinExistence type="predicted"/>
<reference evidence="1 2" key="1">
    <citation type="journal article" date="2018" name="Mol. Plant">
        <title>The genome of Artemisia annua provides insight into the evolution of Asteraceae family and artemisinin biosynthesis.</title>
        <authorList>
            <person name="Shen Q."/>
            <person name="Zhang L."/>
            <person name="Liao Z."/>
            <person name="Wang S."/>
            <person name="Yan T."/>
            <person name="Shi P."/>
            <person name="Liu M."/>
            <person name="Fu X."/>
            <person name="Pan Q."/>
            <person name="Wang Y."/>
            <person name="Lv Z."/>
            <person name="Lu X."/>
            <person name="Zhang F."/>
            <person name="Jiang W."/>
            <person name="Ma Y."/>
            <person name="Chen M."/>
            <person name="Hao X."/>
            <person name="Li L."/>
            <person name="Tang Y."/>
            <person name="Lv G."/>
            <person name="Zhou Y."/>
            <person name="Sun X."/>
            <person name="Brodelius P.E."/>
            <person name="Rose J.K.C."/>
            <person name="Tang K."/>
        </authorList>
    </citation>
    <scope>NUCLEOTIDE SEQUENCE [LARGE SCALE GENOMIC DNA]</scope>
    <source>
        <strain evidence="2">cv. Huhao1</strain>
        <tissue evidence="1">Leaf</tissue>
    </source>
</reference>
<protein>
    <submittedName>
        <fullName evidence="1">Uncharacterized protein</fullName>
    </submittedName>
</protein>
<organism evidence="1 2">
    <name type="scientific">Artemisia annua</name>
    <name type="common">Sweet wormwood</name>
    <dbReference type="NCBI Taxonomy" id="35608"/>
    <lineage>
        <taxon>Eukaryota</taxon>
        <taxon>Viridiplantae</taxon>
        <taxon>Streptophyta</taxon>
        <taxon>Embryophyta</taxon>
        <taxon>Tracheophyta</taxon>
        <taxon>Spermatophyta</taxon>
        <taxon>Magnoliopsida</taxon>
        <taxon>eudicotyledons</taxon>
        <taxon>Gunneridae</taxon>
        <taxon>Pentapetalae</taxon>
        <taxon>asterids</taxon>
        <taxon>campanulids</taxon>
        <taxon>Asterales</taxon>
        <taxon>Asteraceae</taxon>
        <taxon>Asteroideae</taxon>
        <taxon>Anthemideae</taxon>
        <taxon>Artemisiinae</taxon>
        <taxon>Artemisia</taxon>
    </lineage>
</organism>
<comment type="caution">
    <text evidence="1">The sequence shown here is derived from an EMBL/GenBank/DDBJ whole genome shotgun (WGS) entry which is preliminary data.</text>
</comment>
<gene>
    <name evidence="1" type="ORF">CTI12_AA233680</name>
</gene>
<keyword evidence="2" id="KW-1185">Reference proteome</keyword>
<evidence type="ECO:0000313" key="1">
    <source>
        <dbReference type="EMBL" id="PWA76216.1"/>
    </source>
</evidence>
<dbReference type="Proteomes" id="UP000245207">
    <property type="component" value="Unassembled WGS sequence"/>
</dbReference>
<sequence>MISMPSTPYIWSFFCVMLSPPNYSSQEKFDDARLMYGAKLSPSASQKGFNFFCDRLMQLSNHKVSLECFFKGAFNSVNIFGDTMRSSDNDHIEVSLADVGGRSNDRIQARKTFAVQHRFLLLPWSFRHKEHRPD</sequence>
<name>A0A2U1NRS0_ARTAN</name>
<accession>A0A2U1NRS0</accession>